<feature type="domain" description="HD" evidence="1">
    <location>
        <begin position="26"/>
        <end position="129"/>
    </location>
</feature>
<proteinExistence type="predicted"/>
<dbReference type="EMBL" id="JABBNI010000014">
    <property type="protein sequence ID" value="NMM62844.1"/>
    <property type="molecule type" value="Genomic_DNA"/>
</dbReference>
<dbReference type="SMART" id="SM00471">
    <property type="entry name" value="HDc"/>
    <property type="match status" value="1"/>
</dbReference>
<organism evidence="2 3">
    <name type="scientific">Clostridium muellerianum</name>
    <dbReference type="NCBI Taxonomy" id="2716538"/>
    <lineage>
        <taxon>Bacteria</taxon>
        <taxon>Bacillati</taxon>
        <taxon>Bacillota</taxon>
        <taxon>Clostridia</taxon>
        <taxon>Eubacteriales</taxon>
        <taxon>Clostridiaceae</taxon>
        <taxon>Clostridium</taxon>
    </lineage>
</organism>
<evidence type="ECO:0000313" key="2">
    <source>
        <dbReference type="EMBL" id="NMM62844.1"/>
    </source>
</evidence>
<dbReference type="Gene3D" id="1.10.472.50">
    <property type="entry name" value="HD-domain/PDEase-like"/>
    <property type="match status" value="1"/>
</dbReference>
<dbReference type="InterPro" id="IPR003607">
    <property type="entry name" value="HD/PDEase_dom"/>
</dbReference>
<dbReference type="SUPFAM" id="SSF109604">
    <property type="entry name" value="HD-domain/PDEase-like"/>
    <property type="match status" value="1"/>
</dbReference>
<reference evidence="2 3" key="2">
    <citation type="submission" date="2020-06" db="EMBL/GenBank/DDBJ databases">
        <title>Complete Genome Sequence of Clostridium muelleri sp. nov. P21T, an Acid-Alcohol Producing Acetogen Isolated from Old Hay.</title>
        <authorList>
            <person name="Duncan K.E."/>
            <person name="Tanner R.S."/>
        </authorList>
    </citation>
    <scope>NUCLEOTIDE SEQUENCE [LARGE SCALE GENOMIC DNA]</scope>
    <source>
        <strain evidence="2 3">P21</strain>
    </source>
</reference>
<gene>
    <name evidence="2" type="ORF">HBE96_09050</name>
</gene>
<dbReference type="Pfam" id="PF01966">
    <property type="entry name" value="HD"/>
    <property type="match status" value="1"/>
</dbReference>
<dbReference type="PROSITE" id="PS51831">
    <property type="entry name" value="HD"/>
    <property type="match status" value="1"/>
</dbReference>
<evidence type="ECO:0000313" key="3">
    <source>
        <dbReference type="Proteomes" id="UP000537131"/>
    </source>
</evidence>
<dbReference type="AlphaFoldDB" id="A0A7Y0EG39"/>
<keyword evidence="3" id="KW-1185">Reference proteome</keyword>
<accession>A0A7Y0EG39</accession>
<evidence type="ECO:0000259" key="1">
    <source>
        <dbReference type="PROSITE" id="PS51831"/>
    </source>
</evidence>
<dbReference type="PANTHER" id="PTHR33594:SF1">
    <property type="entry name" value="HD_PDEASE DOMAIN-CONTAINING PROTEIN"/>
    <property type="match status" value="1"/>
</dbReference>
<sequence>MDKEIIIDKTKEYVKNKLKKEATGHDWWHTLRVYRTAKYIGEKENADLFIVGLAALLHDIADWKFNKDNVDLGAELSEQWLKDLKVQEDVINKVAKIIRTMSFKGGTTNSNQESIEGKVVQDADRLDAIGAVGIARTFAYGGFKGREIYNPDIKPMVYGSFEEYKNSEDTTINHFYEKLLLLKDLMNTKTGKSIAEERHKFMENYLEQFLKEWNM</sequence>
<dbReference type="PANTHER" id="PTHR33594">
    <property type="entry name" value="SUPERFAMILY HYDROLASE, PUTATIVE (AFU_ORTHOLOGUE AFUA_1G03035)-RELATED"/>
    <property type="match status" value="1"/>
</dbReference>
<dbReference type="InterPro" id="IPR006674">
    <property type="entry name" value="HD_domain"/>
</dbReference>
<comment type="caution">
    <text evidence="2">The sequence shown here is derived from an EMBL/GenBank/DDBJ whole genome shotgun (WGS) entry which is preliminary data.</text>
</comment>
<dbReference type="RefSeq" id="WP_169297435.1">
    <property type="nucleotide sequence ID" value="NZ_JABBNI010000014.1"/>
</dbReference>
<reference evidence="2 3" key="1">
    <citation type="submission" date="2020-04" db="EMBL/GenBank/DDBJ databases">
        <authorList>
            <person name="Doyle D.A."/>
        </authorList>
    </citation>
    <scope>NUCLEOTIDE SEQUENCE [LARGE SCALE GENOMIC DNA]</scope>
    <source>
        <strain evidence="2 3">P21</strain>
    </source>
</reference>
<name>A0A7Y0EG39_9CLOT</name>
<dbReference type="Gene3D" id="1.20.58.1910">
    <property type="match status" value="1"/>
</dbReference>
<dbReference type="Proteomes" id="UP000537131">
    <property type="component" value="Unassembled WGS sequence"/>
</dbReference>
<protein>
    <submittedName>
        <fullName evidence="2">HD domain-containing protein</fullName>
    </submittedName>
</protein>
<dbReference type="CDD" id="cd00077">
    <property type="entry name" value="HDc"/>
    <property type="match status" value="1"/>
</dbReference>